<comment type="caution">
    <text evidence="3">The sequence shown here is derived from an EMBL/GenBank/DDBJ whole genome shotgun (WGS) entry which is preliminary data.</text>
</comment>
<dbReference type="RefSeq" id="WP_042802782.1">
    <property type="nucleotide sequence ID" value="NZ_AVSP01000010.1"/>
</dbReference>
<feature type="transmembrane region" description="Helical" evidence="1">
    <location>
        <begin position="127"/>
        <end position="144"/>
    </location>
</feature>
<dbReference type="STRING" id="1122190.GCA_000621105_01739"/>
<dbReference type="EMBL" id="JANJ01000004">
    <property type="protein sequence ID" value="EXI62328.1"/>
    <property type="molecule type" value="Genomic_DNA"/>
</dbReference>
<evidence type="ECO:0000259" key="2">
    <source>
        <dbReference type="Pfam" id="PF00892"/>
    </source>
</evidence>
<keyword evidence="1" id="KW-1133">Transmembrane helix</keyword>
<feature type="transmembrane region" description="Helical" evidence="1">
    <location>
        <begin position="40"/>
        <end position="60"/>
    </location>
</feature>
<dbReference type="OrthoDB" id="8479066at2"/>
<proteinExistence type="predicted"/>
<evidence type="ECO:0000256" key="1">
    <source>
        <dbReference type="SAM" id="Phobius"/>
    </source>
</evidence>
<feature type="transmembrane region" description="Helical" evidence="1">
    <location>
        <begin position="248"/>
        <end position="269"/>
    </location>
</feature>
<evidence type="ECO:0000313" key="4">
    <source>
        <dbReference type="Proteomes" id="UP000054123"/>
    </source>
</evidence>
<name>A0A011LYL9_9PAST</name>
<accession>A0A011LYL9</accession>
<feature type="transmembrane region" description="Helical" evidence="1">
    <location>
        <begin position="72"/>
        <end position="96"/>
    </location>
</feature>
<keyword evidence="1" id="KW-0812">Transmembrane</keyword>
<dbReference type="GO" id="GO:0016020">
    <property type="term" value="C:membrane"/>
    <property type="evidence" value="ECO:0007669"/>
    <property type="project" value="InterPro"/>
</dbReference>
<dbReference type="Pfam" id="PF00892">
    <property type="entry name" value="EamA"/>
    <property type="match status" value="2"/>
</dbReference>
<dbReference type="InterPro" id="IPR037185">
    <property type="entry name" value="EmrE-like"/>
</dbReference>
<dbReference type="PATRIC" id="fig|1450449.3.peg.1237"/>
<dbReference type="AlphaFoldDB" id="A0A011LYL9"/>
<feature type="transmembrane region" description="Helical" evidence="1">
    <location>
        <begin position="156"/>
        <end position="176"/>
    </location>
</feature>
<dbReference type="InterPro" id="IPR000620">
    <property type="entry name" value="EamA_dom"/>
</dbReference>
<sequence>MKQQRPLLGFAFALITAIAWGTSPIATQQVMAVMNAQTLVWFRFLAAALGLLFILVFTKKLPNLAACRKKDFGLLILGVLGLSANFFLFAQALYYISPTTNQVLWLLAPFTMILLGVFLFNEKFGFFQKLGSSLLILGLIAFFNDKFSEILQLNTYTLGILFSIGASFVWVVYALAQKLLLAQFKAQQALMLIYFGCAITMFPFSAPLQITNIEGGFLWACFIFCCLNTVIGYGAYSEALNYWDTSKVSVVTTMLPIFTMIFSLIGHYLFPDIFVEPDMNWISYIGAFVVVTGAILAISGDKLFRRI</sequence>
<protein>
    <submittedName>
        <fullName evidence="3">Membrane protein</fullName>
    </submittedName>
</protein>
<feature type="transmembrane region" description="Helical" evidence="1">
    <location>
        <begin position="102"/>
        <end position="120"/>
    </location>
</feature>
<reference evidence="3 4" key="1">
    <citation type="journal article" date="2014" name="Genome Announc.">
        <title>Genome Sequence of a Presumptive Mannheimia haemolytica Strain with an A1/A6-Cross-Reactive Serotype from a White-Tailed Deer (Odocoileus virginianus).</title>
        <authorList>
            <person name="Lawrence P.K."/>
            <person name="Bey R.F."/>
            <person name="Wiener B."/>
            <person name="Kittichotirat W."/>
            <person name="Bumgarner R.E."/>
        </authorList>
    </citation>
    <scope>NUCLEOTIDE SEQUENCE [LARGE SCALE GENOMIC DNA]</scope>
    <source>
        <strain evidence="3 4">PKL10</strain>
    </source>
</reference>
<dbReference type="Proteomes" id="UP000054123">
    <property type="component" value="Unassembled WGS sequence"/>
</dbReference>
<organism evidence="3 4">
    <name type="scientific">Mannheimia granulomatis</name>
    <dbReference type="NCBI Taxonomy" id="85402"/>
    <lineage>
        <taxon>Bacteria</taxon>
        <taxon>Pseudomonadati</taxon>
        <taxon>Pseudomonadota</taxon>
        <taxon>Gammaproteobacteria</taxon>
        <taxon>Pasteurellales</taxon>
        <taxon>Pasteurellaceae</taxon>
        <taxon>Mannheimia</taxon>
    </lineage>
</organism>
<dbReference type="SUPFAM" id="SSF103481">
    <property type="entry name" value="Multidrug resistance efflux transporter EmrE"/>
    <property type="match status" value="1"/>
</dbReference>
<gene>
    <name evidence="3" type="ORF">AK33_06335</name>
</gene>
<feature type="transmembrane region" description="Helical" evidence="1">
    <location>
        <begin position="216"/>
        <end position="236"/>
    </location>
</feature>
<keyword evidence="1" id="KW-0472">Membrane</keyword>
<feature type="domain" description="EamA" evidence="2">
    <location>
        <begin position="158"/>
        <end position="297"/>
    </location>
</feature>
<feature type="domain" description="EamA" evidence="2">
    <location>
        <begin position="8"/>
        <end position="141"/>
    </location>
</feature>
<dbReference type="PANTHER" id="PTHR22911">
    <property type="entry name" value="ACYL-MALONYL CONDENSING ENZYME-RELATED"/>
    <property type="match status" value="1"/>
</dbReference>
<feature type="transmembrane region" description="Helical" evidence="1">
    <location>
        <begin position="188"/>
        <end position="210"/>
    </location>
</feature>
<evidence type="ECO:0000313" key="3">
    <source>
        <dbReference type="EMBL" id="EXI62328.1"/>
    </source>
</evidence>
<feature type="transmembrane region" description="Helical" evidence="1">
    <location>
        <begin position="281"/>
        <end position="299"/>
    </location>
</feature>
<dbReference type="PANTHER" id="PTHR22911:SF134">
    <property type="entry name" value="DMT FAMILY TRANSPORTER"/>
    <property type="match status" value="1"/>
</dbReference>
<keyword evidence="4" id="KW-1185">Reference proteome</keyword>